<dbReference type="GO" id="GO:0005975">
    <property type="term" value="P:carbohydrate metabolic process"/>
    <property type="evidence" value="ECO:0007669"/>
    <property type="project" value="InterPro"/>
</dbReference>
<keyword evidence="2" id="KW-1185">Reference proteome</keyword>
<dbReference type="Proteomes" id="UP000237846">
    <property type="component" value="Unassembled WGS sequence"/>
</dbReference>
<dbReference type="EMBL" id="PVZC01000001">
    <property type="protein sequence ID" value="PRY02087.1"/>
    <property type="molecule type" value="Genomic_DNA"/>
</dbReference>
<dbReference type="SUPFAM" id="SSF48208">
    <property type="entry name" value="Six-hairpin glycosidases"/>
    <property type="match status" value="1"/>
</dbReference>
<dbReference type="RefSeq" id="WP_106238951.1">
    <property type="nucleotide sequence ID" value="NZ_PVZC01000001.1"/>
</dbReference>
<evidence type="ECO:0000313" key="1">
    <source>
        <dbReference type="EMBL" id="PRY02087.1"/>
    </source>
</evidence>
<dbReference type="OrthoDB" id="5175804at2"/>
<dbReference type="AlphaFoldDB" id="A0A2T0QDS3"/>
<evidence type="ECO:0000313" key="2">
    <source>
        <dbReference type="Proteomes" id="UP000237846"/>
    </source>
</evidence>
<gene>
    <name evidence="1" type="ORF">CLV72_101687</name>
</gene>
<comment type="caution">
    <text evidence="1">The sequence shown here is derived from an EMBL/GenBank/DDBJ whole genome shotgun (WGS) entry which is preliminary data.</text>
</comment>
<protein>
    <recommendedName>
        <fullName evidence="3">Prenyltransferase/squalene oxidase-like repeat protein</fullName>
    </recommendedName>
</protein>
<reference evidence="1 2" key="1">
    <citation type="submission" date="2018-03" db="EMBL/GenBank/DDBJ databases">
        <title>Genomic Encyclopedia of Archaeal and Bacterial Type Strains, Phase II (KMG-II): from individual species to whole genera.</title>
        <authorList>
            <person name="Goeker M."/>
        </authorList>
    </citation>
    <scope>NUCLEOTIDE SEQUENCE [LARGE SCALE GENOMIC DNA]</scope>
    <source>
        <strain evidence="1 2">DSM 45601</strain>
    </source>
</reference>
<accession>A0A2T0QDS3</accession>
<sequence length="364" mass="39517">MPLPEVPEVPGALSAGQLLTTARYLLAVQEPSGAIPWFPGGRLDPWDHVECAMALTVAGHRAEAVRAYEWLAAMQRPDGSWPAAYRRGGSDRVSDPTREANQTAYLATGVWHHLLVTGDTGAATRLWPAVRRALEFVLALQAPRGEVRWARGPDGSPAPFALLTGCSSVYHALRCGVALGERLDDPQPGWELAADRLGHLVAEHEDVFADRSRYSMDWYYPVLGGAVRGAAARERFHRRWSEFVVRGLGARCVSDQPWVTAAESSELVLALDAAGLRGPALRLFRDIQHLRDETGAYWTGYQFANDVRWPVERTTWTSAAVILAADALSGATPGSALFRAPTDRPLERPAAPDPAACGCGVRVA</sequence>
<organism evidence="1 2">
    <name type="scientific">Allonocardiopsis opalescens</name>
    <dbReference type="NCBI Taxonomy" id="1144618"/>
    <lineage>
        <taxon>Bacteria</taxon>
        <taxon>Bacillati</taxon>
        <taxon>Actinomycetota</taxon>
        <taxon>Actinomycetes</taxon>
        <taxon>Streptosporangiales</taxon>
        <taxon>Allonocardiopsis</taxon>
    </lineage>
</organism>
<proteinExistence type="predicted"/>
<dbReference type="Gene3D" id="1.50.10.10">
    <property type="match status" value="1"/>
</dbReference>
<dbReference type="InterPro" id="IPR012341">
    <property type="entry name" value="6hp_glycosidase-like_sf"/>
</dbReference>
<evidence type="ECO:0008006" key="3">
    <source>
        <dbReference type="Google" id="ProtNLM"/>
    </source>
</evidence>
<name>A0A2T0QDS3_9ACTN</name>
<dbReference type="InterPro" id="IPR008928">
    <property type="entry name" value="6-hairpin_glycosidase_sf"/>
</dbReference>